<dbReference type="PROSITE" id="PS50088">
    <property type="entry name" value="ANK_REPEAT"/>
    <property type="match status" value="1"/>
</dbReference>
<evidence type="ECO:0000313" key="11">
    <source>
        <dbReference type="Proteomes" id="UP000887569"/>
    </source>
</evidence>
<dbReference type="PANTHER" id="PTHR23335">
    <property type="entry name" value="CALMODULIN-BINDING TRANSCRIPTION ACTIVATOR CAMTA"/>
    <property type="match status" value="1"/>
</dbReference>
<dbReference type="Gene3D" id="1.20.5.190">
    <property type="match status" value="2"/>
</dbReference>
<evidence type="ECO:0000256" key="5">
    <source>
        <dbReference type="ARBA" id="ARBA00023163"/>
    </source>
</evidence>
<accession>A0A915BZ59</accession>
<reference evidence="12" key="1">
    <citation type="submission" date="2022-11" db="UniProtKB">
        <authorList>
            <consortium name="WormBaseParasite"/>
        </authorList>
    </citation>
    <scope>IDENTIFICATION</scope>
</reference>
<dbReference type="SUPFAM" id="SSF52540">
    <property type="entry name" value="P-loop containing nucleoside triphosphate hydrolases"/>
    <property type="match status" value="1"/>
</dbReference>
<evidence type="ECO:0000256" key="8">
    <source>
        <dbReference type="PROSITE-ProRule" id="PRU00023"/>
    </source>
</evidence>
<feature type="region of interest" description="Disordered" evidence="9">
    <location>
        <begin position="572"/>
        <end position="617"/>
    </location>
</feature>
<proteinExistence type="inferred from homology"/>
<keyword evidence="4" id="KW-0010">Activator</keyword>
<feature type="compositionally biased region" description="Polar residues" evidence="9">
    <location>
        <begin position="967"/>
        <end position="983"/>
    </location>
</feature>
<dbReference type="CDD" id="cd23767">
    <property type="entry name" value="IQCD"/>
    <property type="match status" value="1"/>
</dbReference>
<dbReference type="GO" id="GO:0003690">
    <property type="term" value="F:double-stranded DNA binding"/>
    <property type="evidence" value="ECO:0007669"/>
    <property type="project" value="TreeGrafter"/>
</dbReference>
<evidence type="ECO:0000256" key="3">
    <source>
        <dbReference type="ARBA" id="ARBA00023043"/>
    </source>
</evidence>
<sequence>VVPSFHRRNILVFDQPEIVLIHYMNVPSEETRHGQPLHVRIAHSIRSNGLSLTHSQLEQQIRPILSYSMHPAEISSLLEGVFTFLNTPHSFPSIVSLRHGCHHQVRCAGDCGLGGMDSVHLGDSSQSSLREHFSAERSSSCSRTFRRGVASVTMRRQPSAFSDTLDQHFIGSLLTNSAAETDSSLINTEEVTGMPNEYGSVVCHCERNGLSKSETTVIEADSASSGCSACDVHAVVRQSTSTSQAGAACSVPLIEIADLSPDRSPLKGGTKVLIVGGWYLRGHNYTAMFGDREVPATLFHAGVLRCFAPPHSSGVVKLEVYCDGSLVSHAVQFEYFDVSAAGGRSPALAELAQRLSFVHSCLLTEGVDCVRELPETDAETVVLETCNEMMKYPLNYSLLATPPPDHNGNSLLHLCAVLNFHRTIRLILQWRSEISSRFYLRDFDVVARDSEGRTPLHLAISHANLFSIQALISHCPSAIDVLDDRGETPQDLMLKSQNPHIACTVAQSVEAVRQRNAKVNEERSPLTKESVNSTALWVMTNGETVTDEQRLAYGSSLTSSCLVQTQDRCSQNKSINQSSDLSDVDSPHQNGSSQSSDDSRHIGCSSDCHMSSEGSSWMEGPLSMDVHIPDSPTIAGMWNALESNDNVASEGARARMASLAQQIIDALPARIKSSSTAIESNCIDDVAGLSEPSSSGLSDHSKNPFLGNACVSSSGEWEELISPLQTNNYGFSPSPNFMGQEGEDVRNGEVGPLDVLNASSSTSAFTGLQSASVQPVAAAGTLSPDASTKDLGEFFNTEGVMGPLERHFRDLRLSDREQRELYEAAKIIQHAYREYKARINSQRQNEAERNAAVVIQSYYRRYKQFCYFKKLHKAAVLIQKHFRMHRTLNCNEEHHVDEQLSGSCLRLMQANDDPRVSPLTKEHQAALTIQHAYRGHYQRKRQAAARKIQKFMRQSRQKMRKIHESSAGVSTEIGSATQLSNGR</sequence>
<dbReference type="InterPro" id="IPR013783">
    <property type="entry name" value="Ig-like_fold"/>
</dbReference>
<dbReference type="Gene3D" id="2.60.40.10">
    <property type="entry name" value="Immunoglobulins"/>
    <property type="match status" value="1"/>
</dbReference>
<feature type="domain" description="CG-1" evidence="10">
    <location>
        <begin position="1"/>
        <end position="32"/>
    </location>
</feature>
<dbReference type="Proteomes" id="UP000887569">
    <property type="component" value="Unplaced"/>
</dbReference>
<evidence type="ECO:0000256" key="2">
    <source>
        <dbReference type="ARBA" id="ARBA00008267"/>
    </source>
</evidence>
<dbReference type="PROSITE" id="PS51437">
    <property type="entry name" value="CG_1"/>
    <property type="match status" value="1"/>
</dbReference>
<dbReference type="GO" id="GO:0003712">
    <property type="term" value="F:transcription coregulator activity"/>
    <property type="evidence" value="ECO:0007669"/>
    <property type="project" value="TreeGrafter"/>
</dbReference>
<evidence type="ECO:0000256" key="6">
    <source>
        <dbReference type="ARBA" id="ARBA00023242"/>
    </source>
</evidence>
<dbReference type="Pfam" id="PF01833">
    <property type="entry name" value="TIG"/>
    <property type="match status" value="1"/>
</dbReference>
<dbReference type="Gene3D" id="1.25.40.20">
    <property type="entry name" value="Ankyrin repeat-containing domain"/>
    <property type="match status" value="1"/>
</dbReference>
<dbReference type="InterPro" id="IPR002110">
    <property type="entry name" value="Ankyrin_rpt"/>
</dbReference>
<dbReference type="WBParaSite" id="PgR072X_g001_t01">
    <property type="protein sequence ID" value="PgR072X_g001_t01"/>
    <property type="gene ID" value="PgR072X_g001"/>
</dbReference>
<feature type="repeat" description="ANK" evidence="8">
    <location>
        <begin position="451"/>
        <end position="474"/>
    </location>
</feature>
<keyword evidence="6" id="KW-0539">Nucleus</keyword>
<dbReference type="GO" id="GO:0005634">
    <property type="term" value="C:nucleus"/>
    <property type="evidence" value="ECO:0007669"/>
    <property type="project" value="UniProtKB-SubCell"/>
</dbReference>
<dbReference type="GO" id="GO:0006357">
    <property type="term" value="P:regulation of transcription by RNA polymerase II"/>
    <property type="evidence" value="ECO:0007669"/>
    <property type="project" value="TreeGrafter"/>
</dbReference>
<evidence type="ECO:0000313" key="12">
    <source>
        <dbReference type="WBParaSite" id="PgR072X_g001_t01"/>
    </source>
</evidence>
<organism evidence="11 12">
    <name type="scientific">Parascaris univalens</name>
    <name type="common">Nematode worm</name>
    <dbReference type="NCBI Taxonomy" id="6257"/>
    <lineage>
        <taxon>Eukaryota</taxon>
        <taxon>Metazoa</taxon>
        <taxon>Ecdysozoa</taxon>
        <taxon>Nematoda</taxon>
        <taxon>Chromadorea</taxon>
        <taxon>Rhabditida</taxon>
        <taxon>Spirurina</taxon>
        <taxon>Ascaridomorpha</taxon>
        <taxon>Ascaridoidea</taxon>
        <taxon>Ascarididae</taxon>
        <taxon>Parascaris</taxon>
    </lineage>
</organism>
<dbReference type="SUPFAM" id="SSF48403">
    <property type="entry name" value="Ankyrin repeat"/>
    <property type="match status" value="1"/>
</dbReference>
<dbReference type="AlphaFoldDB" id="A0A915BZ59"/>
<name>A0A915BZ59_PARUN</name>
<comment type="subunit">
    <text evidence="7">May interact with calmodulin.</text>
</comment>
<keyword evidence="11" id="KW-1185">Reference proteome</keyword>
<dbReference type="InterPro" id="IPR036770">
    <property type="entry name" value="Ankyrin_rpt-contain_sf"/>
</dbReference>
<dbReference type="Pfam" id="PF00023">
    <property type="entry name" value="Ank"/>
    <property type="match status" value="1"/>
</dbReference>
<comment type="subcellular location">
    <subcellularLocation>
        <location evidence="1">Nucleus</location>
    </subcellularLocation>
</comment>
<dbReference type="SUPFAM" id="SSF81296">
    <property type="entry name" value="E set domains"/>
    <property type="match status" value="1"/>
</dbReference>
<dbReference type="PROSITE" id="PS50297">
    <property type="entry name" value="ANK_REP_REGION"/>
    <property type="match status" value="1"/>
</dbReference>
<comment type="similarity">
    <text evidence="2">Belongs to the CAMTA family.</text>
</comment>
<dbReference type="InterPro" id="IPR014756">
    <property type="entry name" value="Ig_E-set"/>
</dbReference>
<dbReference type="InterPro" id="IPR000048">
    <property type="entry name" value="IQ_motif_EF-hand-BS"/>
</dbReference>
<dbReference type="InterPro" id="IPR002909">
    <property type="entry name" value="IPT_dom"/>
</dbReference>
<dbReference type="SMART" id="SM00015">
    <property type="entry name" value="IQ"/>
    <property type="match status" value="3"/>
</dbReference>
<evidence type="ECO:0000256" key="4">
    <source>
        <dbReference type="ARBA" id="ARBA00023159"/>
    </source>
</evidence>
<feature type="compositionally biased region" description="Polar residues" evidence="9">
    <location>
        <begin position="572"/>
        <end position="596"/>
    </location>
</feature>
<dbReference type="PANTHER" id="PTHR23335:SF1">
    <property type="entry name" value="CALMODULIN-BINDING TRANSCRIPTION ACTIVATOR, ISOFORM F"/>
    <property type="match status" value="1"/>
</dbReference>
<dbReference type="SMART" id="SM00248">
    <property type="entry name" value="ANK"/>
    <property type="match status" value="2"/>
</dbReference>
<evidence type="ECO:0000256" key="1">
    <source>
        <dbReference type="ARBA" id="ARBA00004123"/>
    </source>
</evidence>
<evidence type="ECO:0000259" key="10">
    <source>
        <dbReference type="PROSITE" id="PS51437"/>
    </source>
</evidence>
<keyword evidence="5" id="KW-0804">Transcription</keyword>
<evidence type="ECO:0000256" key="9">
    <source>
        <dbReference type="SAM" id="MobiDB-lite"/>
    </source>
</evidence>
<evidence type="ECO:0000256" key="7">
    <source>
        <dbReference type="ARBA" id="ARBA00029480"/>
    </source>
</evidence>
<feature type="region of interest" description="Disordered" evidence="9">
    <location>
        <begin position="956"/>
        <end position="983"/>
    </location>
</feature>
<dbReference type="Pfam" id="PF00612">
    <property type="entry name" value="IQ"/>
    <property type="match status" value="2"/>
</dbReference>
<dbReference type="InterPro" id="IPR005559">
    <property type="entry name" value="CG-1_dom"/>
</dbReference>
<protein>
    <submittedName>
        <fullName evidence="12">CG-1 domain-containing protein</fullName>
    </submittedName>
</protein>
<keyword evidence="3 8" id="KW-0040">ANK repeat</keyword>
<dbReference type="PROSITE" id="PS50096">
    <property type="entry name" value="IQ"/>
    <property type="match status" value="1"/>
</dbReference>
<dbReference type="InterPro" id="IPR027417">
    <property type="entry name" value="P-loop_NTPase"/>
</dbReference>